<name>A0A1A9RKU6_EIKCO</name>
<sequence>MDLTILVPLLVVLAGLIFVQRRQKQQAKAAVDEEKKSRGKRAAARSGSKKSAPATVRQAAAVSTSEPEEVEVSEDWGWEAVPDVEAEEAAVNVAQEVDALTEYKVYKQFGYHEKAAESLSQYLTSGSAAVSDGMRSTLVNELVQLWLDAKKPDELAETLRQFGNLLTKAQTEDYIKQGLAVDKNNLNLRVLAEEVLGWGVQQTSAEIGERNGLDAPAQSKQTKQKSRRAVAEAENEQKVADLASAKSRKELVTNSKYAGAILVHDEEKAALMGFMEPESGYRLMKDRLAYDAAVSYANKAIRQANKPAALIIDALSLDYKNQNIDRFAQHLWQLYYTLGQYGRQVKERMLGWGLNLGEHPIFTQLEANPNEAQLREIGIANGFLDRGTSTQKAHRKPLIRTRTDDVSVKQTPAEKVLRDVESLLMYGQLDEAMNLLEESILEYPSESQLYITLFDICERAEEWERLEQVLHKIRANIQHPPEEVVLAMSQLLQKINYGSVRT</sequence>
<proteinExistence type="predicted"/>
<dbReference type="AlphaFoldDB" id="A0A1A9RKU6"/>
<evidence type="ECO:0000313" key="2">
    <source>
        <dbReference type="EMBL" id="OAM19724.1"/>
    </source>
</evidence>
<dbReference type="Proteomes" id="UP000078103">
    <property type="component" value="Unassembled WGS sequence"/>
</dbReference>
<reference evidence="3" key="1">
    <citation type="submission" date="2016-05" db="EMBL/GenBank/DDBJ databases">
        <title>Draft genome of Corynebacterium afermentans subsp. afermentans LCDC 88199T.</title>
        <authorList>
            <person name="Bernier A.-M."/>
            <person name="Bernard K."/>
        </authorList>
    </citation>
    <scope>NUCLEOTIDE SEQUENCE [LARGE SCALE GENOMIC DNA]</scope>
    <source>
        <strain evidence="3">NML120819</strain>
    </source>
</reference>
<gene>
    <name evidence="2" type="ORF">A7P89_11605</name>
</gene>
<organism evidence="2 3">
    <name type="scientific">Eikenella corrodens</name>
    <dbReference type="NCBI Taxonomy" id="539"/>
    <lineage>
        <taxon>Bacteria</taxon>
        <taxon>Pseudomonadati</taxon>
        <taxon>Pseudomonadota</taxon>
        <taxon>Betaproteobacteria</taxon>
        <taxon>Neisseriales</taxon>
        <taxon>Neisseriaceae</taxon>
        <taxon>Eikenella</taxon>
    </lineage>
</organism>
<protein>
    <recommendedName>
        <fullName evidence="4">23S rRNA methyltransferase</fullName>
    </recommendedName>
</protein>
<dbReference type="EMBL" id="LXSH01000033">
    <property type="protein sequence ID" value="OAM19724.1"/>
    <property type="molecule type" value="Genomic_DNA"/>
</dbReference>
<evidence type="ECO:0000256" key="1">
    <source>
        <dbReference type="SAM" id="MobiDB-lite"/>
    </source>
</evidence>
<evidence type="ECO:0000313" key="3">
    <source>
        <dbReference type="Proteomes" id="UP000078103"/>
    </source>
</evidence>
<feature type="region of interest" description="Disordered" evidence="1">
    <location>
        <begin position="28"/>
        <end position="66"/>
    </location>
</feature>
<dbReference type="RefSeq" id="WP_064106601.1">
    <property type="nucleotide sequence ID" value="NZ_LXSH01000033.1"/>
</dbReference>
<evidence type="ECO:0008006" key="4">
    <source>
        <dbReference type="Google" id="ProtNLM"/>
    </source>
</evidence>
<accession>A0A1A9RKU6</accession>
<comment type="caution">
    <text evidence="2">The sequence shown here is derived from an EMBL/GenBank/DDBJ whole genome shotgun (WGS) entry which is preliminary data.</text>
</comment>